<evidence type="ECO:0000256" key="6">
    <source>
        <dbReference type="ARBA" id="ARBA00047422"/>
    </source>
</evidence>
<evidence type="ECO:0000256" key="4">
    <source>
        <dbReference type="ARBA" id="ARBA00022691"/>
    </source>
</evidence>
<comment type="catalytic activity">
    <reaction evidence="6">
        <text>a 2'-deoxycytidine in DNA + S-adenosyl-L-methionine = a 5-methyl-2'-deoxycytidine in DNA + S-adenosyl-L-homocysteine + H(+)</text>
        <dbReference type="Rhea" id="RHEA:13681"/>
        <dbReference type="Rhea" id="RHEA-COMP:11369"/>
        <dbReference type="Rhea" id="RHEA-COMP:11370"/>
        <dbReference type="ChEBI" id="CHEBI:15378"/>
        <dbReference type="ChEBI" id="CHEBI:57856"/>
        <dbReference type="ChEBI" id="CHEBI:59789"/>
        <dbReference type="ChEBI" id="CHEBI:85452"/>
        <dbReference type="ChEBI" id="CHEBI:85454"/>
        <dbReference type="EC" id="2.1.1.37"/>
    </reaction>
</comment>
<dbReference type="PROSITE" id="PS51679">
    <property type="entry name" value="SAM_MT_C5"/>
    <property type="match status" value="1"/>
</dbReference>
<evidence type="ECO:0000313" key="10">
    <source>
        <dbReference type="Proteomes" id="UP001165297"/>
    </source>
</evidence>
<keyword evidence="10" id="KW-1185">Reference proteome</keyword>
<reference evidence="9" key="1">
    <citation type="submission" date="2021-10" db="EMBL/GenBank/DDBJ databases">
        <authorList>
            <person name="Dean J.D."/>
            <person name="Kim M.K."/>
            <person name="Newey C.N."/>
            <person name="Stoker T.S."/>
            <person name="Thompson D.W."/>
            <person name="Grose J.H."/>
        </authorList>
    </citation>
    <scope>NUCLEOTIDE SEQUENCE</scope>
    <source>
        <strain evidence="9">BT635</strain>
    </source>
</reference>
<feature type="active site" evidence="7">
    <location>
        <position position="110"/>
    </location>
</feature>
<keyword evidence="5" id="KW-0680">Restriction system</keyword>
<accession>A0ABS8AIV2</accession>
<dbReference type="NCBIfam" id="TIGR00675">
    <property type="entry name" value="dcm"/>
    <property type="match status" value="1"/>
</dbReference>
<evidence type="ECO:0000256" key="1">
    <source>
        <dbReference type="ARBA" id="ARBA00011975"/>
    </source>
</evidence>
<dbReference type="PANTHER" id="PTHR10629">
    <property type="entry name" value="CYTOSINE-SPECIFIC METHYLTRANSFERASE"/>
    <property type="match status" value="1"/>
</dbReference>
<evidence type="ECO:0000256" key="8">
    <source>
        <dbReference type="RuleBase" id="RU000416"/>
    </source>
</evidence>
<dbReference type="PRINTS" id="PR00105">
    <property type="entry name" value="C5METTRFRASE"/>
</dbReference>
<dbReference type="InterPro" id="IPR050390">
    <property type="entry name" value="C5-Methyltransferase"/>
</dbReference>
<protein>
    <recommendedName>
        <fullName evidence="1">DNA (cytosine-5-)-methyltransferase</fullName>
        <ecNumber evidence="1">2.1.1.37</ecNumber>
    </recommendedName>
</protein>
<dbReference type="EMBL" id="JAJADQ010000016">
    <property type="protein sequence ID" value="MCB2380358.1"/>
    <property type="molecule type" value="Genomic_DNA"/>
</dbReference>
<name>A0ABS8AIV2_9BACT</name>
<keyword evidence="4 7" id="KW-0949">S-adenosyl-L-methionine</keyword>
<dbReference type="InterPro" id="IPR029063">
    <property type="entry name" value="SAM-dependent_MTases_sf"/>
</dbReference>
<dbReference type="RefSeq" id="WP_226190169.1">
    <property type="nucleotide sequence ID" value="NZ_JAJADQ010000016.1"/>
</dbReference>
<evidence type="ECO:0000256" key="3">
    <source>
        <dbReference type="ARBA" id="ARBA00022679"/>
    </source>
</evidence>
<keyword evidence="2 7" id="KW-0489">Methyltransferase</keyword>
<evidence type="ECO:0000313" key="9">
    <source>
        <dbReference type="EMBL" id="MCB2380358.1"/>
    </source>
</evidence>
<comment type="caution">
    <text evidence="9">The sequence shown here is derived from an EMBL/GenBank/DDBJ whole genome shotgun (WGS) entry which is preliminary data.</text>
</comment>
<proteinExistence type="inferred from homology"/>
<evidence type="ECO:0000256" key="7">
    <source>
        <dbReference type="PROSITE-ProRule" id="PRU01016"/>
    </source>
</evidence>
<dbReference type="PANTHER" id="PTHR10629:SF52">
    <property type="entry name" value="DNA (CYTOSINE-5)-METHYLTRANSFERASE 1"/>
    <property type="match status" value="1"/>
</dbReference>
<dbReference type="Gene3D" id="3.40.50.150">
    <property type="entry name" value="Vaccinia Virus protein VP39"/>
    <property type="match status" value="1"/>
</dbReference>
<dbReference type="EC" id="2.1.1.37" evidence="1"/>
<dbReference type="GO" id="GO:0032259">
    <property type="term" value="P:methylation"/>
    <property type="evidence" value="ECO:0007669"/>
    <property type="project" value="UniProtKB-KW"/>
</dbReference>
<dbReference type="GO" id="GO:0008168">
    <property type="term" value="F:methyltransferase activity"/>
    <property type="evidence" value="ECO:0007669"/>
    <property type="project" value="UniProtKB-KW"/>
</dbReference>
<dbReference type="Proteomes" id="UP001165297">
    <property type="component" value="Unassembled WGS sequence"/>
</dbReference>
<gene>
    <name evidence="9" type="ORF">LGH70_22390</name>
</gene>
<organism evidence="9 10">
    <name type="scientific">Hymenobacter nitidus</name>
    <dbReference type="NCBI Taxonomy" id="2880929"/>
    <lineage>
        <taxon>Bacteria</taxon>
        <taxon>Pseudomonadati</taxon>
        <taxon>Bacteroidota</taxon>
        <taxon>Cytophagia</taxon>
        <taxon>Cytophagales</taxon>
        <taxon>Hymenobacteraceae</taxon>
        <taxon>Hymenobacter</taxon>
    </lineage>
</organism>
<evidence type="ECO:0000256" key="2">
    <source>
        <dbReference type="ARBA" id="ARBA00022603"/>
    </source>
</evidence>
<evidence type="ECO:0000256" key="5">
    <source>
        <dbReference type="ARBA" id="ARBA00022747"/>
    </source>
</evidence>
<comment type="similarity">
    <text evidence="7 8">Belongs to the class I-like SAM-binding methyltransferase superfamily. C5-methyltransferase family.</text>
</comment>
<dbReference type="SUPFAM" id="SSF53335">
    <property type="entry name" value="S-adenosyl-L-methionine-dependent methyltransferases"/>
    <property type="match status" value="1"/>
</dbReference>
<sequence length="413" mass="46004">MASIPLPGKKRKAPVSIPVLSFFTGGGLMDMGFEQAGFQVVWTNEMDPEFVRLYEAGMTAWRRAADPQAKEAKITAPGRLMEAGEPTEVLQQAFGSAPPPLFGMIGGPPCQDFSIAGLQAGFAGTRGSVTHEYCLYVHYMRPAFFVMENVTGLLRTKHRQGFEDLLEFLGRDYVTDFSLLNSLDYGVPQNRERLFLIGLRRDLLKPTIAPETFQMGWANWVVEQTHAGVKGKYKWPTVVSKGKEPKPPRTAKQLRLCVERCLVPEELESSTPNATDRFNLYSDKPANTPEGMVSNRSFKRLHRYRFSPTACYGNNEVHLHPWRNERLSVREVLRIQGVEDSYVLPPGQPLSAKFKMIGNGVPVPLAYGIARTVSRLLQAYCTLPAGAAVAPAPTRPRRRRAAEPLLAQAPVLF</sequence>
<dbReference type="Pfam" id="PF00145">
    <property type="entry name" value="DNA_methylase"/>
    <property type="match status" value="1"/>
</dbReference>
<dbReference type="Gene3D" id="3.90.120.10">
    <property type="entry name" value="DNA Methylase, subunit A, domain 2"/>
    <property type="match status" value="1"/>
</dbReference>
<dbReference type="InterPro" id="IPR001525">
    <property type="entry name" value="C5_MeTfrase"/>
</dbReference>
<keyword evidence="3 7" id="KW-0808">Transferase</keyword>